<reference evidence="3" key="2">
    <citation type="journal article" date="2019" name="Int. J. Syst. Evol. Microbiol.">
        <title>The Global Catalogue of Microorganisms (GCM) 10K type strain sequencing project: providing services to taxonomists for standard genome sequencing and annotation.</title>
        <authorList>
            <consortium name="The Broad Institute Genomics Platform"/>
            <consortium name="The Broad Institute Genome Sequencing Center for Infectious Disease"/>
            <person name="Wu L."/>
            <person name="Ma J."/>
        </authorList>
    </citation>
    <scope>NUCLEOTIDE SEQUENCE [LARGE SCALE GENOMIC DNA]</scope>
    <source>
        <strain evidence="3">JCM 19635</strain>
    </source>
</reference>
<accession>A0ABW2UCB6</accession>
<name>A0ABW2UCB6_9BACT</name>
<evidence type="ECO:0000313" key="1">
    <source>
        <dbReference type="EMBL" id="MFC7671135.1"/>
    </source>
</evidence>
<proteinExistence type="predicted"/>
<evidence type="ECO:0000313" key="2">
    <source>
        <dbReference type="EMBL" id="MFC7671290.1"/>
    </source>
</evidence>
<keyword evidence="3" id="KW-1185">Reference proteome</keyword>
<evidence type="ECO:0008006" key="4">
    <source>
        <dbReference type="Google" id="ProtNLM"/>
    </source>
</evidence>
<dbReference type="Proteomes" id="UP001596513">
    <property type="component" value="Unassembled WGS sequence"/>
</dbReference>
<dbReference type="EMBL" id="JBHTEK010000006">
    <property type="protein sequence ID" value="MFC7671290.1"/>
    <property type="molecule type" value="Genomic_DNA"/>
</dbReference>
<evidence type="ECO:0000313" key="3">
    <source>
        <dbReference type="Proteomes" id="UP001596513"/>
    </source>
</evidence>
<reference evidence="1" key="3">
    <citation type="submission" date="2024-09" db="EMBL/GenBank/DDBJ databases">
        <authorList>
            <person name="Sun Q."/>
            <person name="Mori K."/>
        </authorList>
    </citation>
    <scope>NUCLEOTIDE SEQUENCE</scope>
    <source>
        <strain evidence="1">JCM 19635</strain>
    </source>
</reference>
<gene>
    <name evidence="1" type="ORF">ACFQT0_29860</name>
    <name evidence="2" type="ORF">ACFQT0_30715</name>
</gene>
<organism evidence="1 3">
    <name type="scientific">Hymenobacter humi</name>
    <dbReference type="NCBI Taxonomy" id="1411620"/>
    <lineage>
        <taxon>Bacteria</taxon>
        <taxon>Pseudomonadati</taxon>
        <taxon>Bacteroidota</taxon>
        <taxon>Cytophagia</taxon>
        <taxon>Cytophagales</taxon>
        <taxon>Hymenobacteraceae</taxon>
        <taxon>Hymenobacter</taxon>
    </lineage>
</organism>
<reference evidence="1" key="1">
    <citation type="journal article" date="2014" name="Int. J. Syst. Evol. Microbiol.">
        <title>Complete genome of a new Firmicutes species belonging to the dominant human colonic microbiota ('Ruminococcus bicirculans') reveals two chromosomes and a selective capacity to utilize plant glucans.</title>
        <authorList>
            <consortium name="NISC Comparative Sequencing Program"/>
            <person name="Wegmann U."/>
            <person name="Louis P."/>
            <person name="Goesmann A."/>
            <person name="Henrissat B."/>
            <person name="Duncan S.H."/>
            <person name="Flint H.J."/>
        </authorList>
    </citation>
    <scope>NUCLEOTIDE SEQUENCE</scope>
    <source>
        <strain evidence="1">JCM 19635</strain>
    </source>
</reference>
<comment type="caution">
    <text evidence="1">The sequence shown here is derived from an EMBL/GenBank/DDBJ whole genome shotgun (WGS) entry which is preliminary data.</text>
</comment>
<protein>
    <recommendedName>
        <fullName evidence="4">DNA helicase</fullName>
    </recommendedName>
</protein>
<dbReference type="RefSeq" id="WP_380207060.1">
    <property type="nucleotide sequence ID" value="NZ_JBHTEK010000006.1"/>
</dbReference>
<sequence>MSALLENHDPAFIERIRFKSSFEFLSQLNQYLVYIENNYFTGRDLRVGATVVPWAFILGKFKGYHRVPILKRFALVAEDVRNYVRDKVRRKLTGQEKGTIGEAIPRLFKFNQVLDLYRDFYRWIGQPGLLRIDQRQNLEYADVFALIYLRIRLEGLSAYDHVKHLLVDEMQDYTPCSTRCCRGCSLAAKPFSGM</sequence>
<dbReference type="EMBL" id="JBHTEK010000006">
    <property type="protein sequence ID" value="MFC7671135.1"/>
    <property type="molecule type" value="Genomic_DNA"/>
</dbReference>